<sequence>MTDKEIIIRLYKEYVSRYLKKFFLALFFSIVIAGSTAAIAWLLDPAIKKIFV</sequence>
<dbReference type="AlphaFoldDB" id="A0A382D9V9"/>
<accession>A0A382D9V9</accession>
<protein>
    <recommendedName>
        <fullName evidence="3">ABC transmembrane type-1 domain-containing protein</fullName>
    </recommendedName>
</protein>
<keyword evidence="1" id="KW-0472">Membrane</keyword>
<dbReference type="EMBL" id="UINC01038227">
    <property type="protein sequence ID" value="SVB34929.1"/>
    <property type="molecule type" value="Genomic_DNA"/>
</dbReference>
<feature type="non-terminal residue" evidence="2">
    <location>
        <position position="52"/>
    </location>
</feature>
<evidence type="ECO:0000256" key="1">
    <source>
        <dbReference type="SAM" id="Phobius"/>
    </source>
</evidence>
<name>A0A382D9V9_9ZZZZ</name>
<keyword evidence="1" id="KW-1133">Transmembrane helix</keyword>
<gene>
    <name evidence="2" type="ORF">METZ01_LOCUS187783</name>
</gene>
<organism evidence="2">
    <name type="scientific">marine metagenome</name>
    <dbReference type="NCBI Taxonomy" id="408172"/>
    <lineage>
        <taxon>unclassified sequences</taxon>
        <taxon>metagenomes</taxon>
        <taxon>ecological metagenomes</taxon>
    </lineage>
</organism>
<feature type="transmembrane region" description="Helical" evidence="1">
    <location>
        <begin position="21"/>
        <end position="43"/>
    </location>
</feature>
<evidence type="ECO:0008006" key="3">
    <source>
        <dbReference type="Google" id="ProtNLM"/>
    </source>
</evidence>
<proteinExistence type="predicted"/>
<evidence type="ECO:0000313" key="2">
    <source>
        <dbReference type="EMBL" id="SVB34929.1"/>
    </source>
</evidence>
<keyword evidence="1" id="KW-0812">Transmembrane</keyword>
<reference evidence="2" key="1">
    <citation type="submission" date="2018-05" db="EMBL/GenBank/DDBJ databases">
        <authorList>
            <person name="Lanie J.A."/>
            <person name="Ng W.-L."/>
            <person name="Kazmierczak K.M."/>
            <person name="Andrzejewski T.M."/>
            <person name="Davidsen T.M."/>
            <person name="Wayne K.J."/>
            <person name="Tettelin H."/>
            <person name="Glass J.I."/>
            <person name="Rusch D."/>
            <person name="Podicherti R."/>
            <person name="Tsui H.-C.T."/>
            <person name="Winkler M.E."/>
        </authorList>
    </citation>
    <scope>NUCLEOTIDE SEQUENCE</scope>
</reference>